<dbReference type="PRINTS" id="PR00455">
    <property type="entry name" value="HTHTETR"/>
</dbReference>
<dbReference type="SUPFAM" id="SSF46689">
    <property type="entry name" value="Homeodomain-like"/>
    <property type="match status" value="1"/>
</dbReference>
<evidence type="ECO:0000256" key="1">
    <source>
        <dbReference type="ARBA" id="ARBA00023015"/>
    </source>
</evidence>
<feature type="DNA-binding region" description="H-T-H motif" evidence="4">
    <location>
        <begin position="82"/>
        <end position="101"/>
    </location>
</feature>
<dbReference type="PROSITE" id="PS50977">
    <property type="entry name" value="HTH_TETR_2"/>
    <property type="match status" value="1"/>
</dbReference>
<dbReference type="Gene3D" id="1.10.357.10">
    <property type="entry name" value="Tetracycline Repressor, domain 2"/>
    <property type="match status" value="1"/>
</dbReference>
<keyword evidence="1" id="KW-0805">Transcription regulation</keyword>
<dbReference type="InterPro" id="IPR050109">
    <property type="entry name" value="HTH-type_TetR-like_transc_reg"/>
</dbReference>
<dbReference type="InterPro" id="IPR036271">
    <property type="entry name" value="Tet_transcr_reg_TetR-rel_C_sf"/>
</dbReference>
<dbReference type="Pfam" id="PF00440">
    <property type="entry name" value="TetR_N"/>
    <property type="match status" value="1"/>
</dbReference>
<dbReference type="AlphaFoldDB" id="A0AA41XSB6"/>
<evidence type="ECO:0000256" key="5">
    <source>
        <dbReference type="SAM" id="MobiDB-lite"/>
    </source>
</evidence>
<reference evidence="7" key="2">
    <citation type="journal article" date="2022" name="BMC Genomics">
        <title>Comparative genome analysis of mycobacteria focusing on tRNA and non-coding RNA.</title>
        <authorList>
            <person name="Behra P.R.K."/>
            <person name="Pettersson B.M.F."/>
            <person name="Ramesh M."/>
            <person name="Das S."/>
            <person name="Dasgupta S."/>
            <person name="Kirsebom L.A."/>
        </authorList>
    </citation>
    <scope>NUCLEOTIDE SEQUENCE</scope>
    <source>
        <strain evidence="7">CCUG 55640</strain>
    </source>
</reference>
<dbReference type="GO" id="GO:0000976">
    <property type="term" value="F:transcription cis-regulatory region binding"/>
    <property type="evidence" value="ECO:0007669"/>
    <property type="project" value="TreeGrafter"/>
</dbReference>
<dbReference type="InterPro" id="IPR009057">
    <property type="entry name" value="Homeodomain-like_sf"/>
</dbReference>
<evidence type="ECO:0000256" key="4">
    <source>
        <dbReference type="PROSITE-ProRule" id="PRU00335"/>
    </source>
</evidence>
<dbReference type="InterPro" id="IPR001647">
    <property type="entry name" value="HTH_TetR"/>
</dbReference>
<feature type="domain" description="HTH tetR-type" evidence="6">
    <location>
        <begin position="59"/>
        <end position="119"/>
    </location>
</feature>
<evidence type="ECO:0000256" key="2">
    <source>
        <dbReference type="ARBA" id="ARBA00023125"/>
    </source>
</evidence>
<evidence type="ECO:0000313" key="8">
    <source>
        <dbReference type="Proteomes" id="UP001141650"/>
    </source>
</evidence>
<name>A0AA41XSB6_9MYCO</name>
<dbReference type="GO" id="GO:0003700">
    <property type="term" value="F:DNA-binding transcription factor activity"/>
    <property type="evidence" value="ECO:0007669"/>
    <property type="project" value="TreeGrafter"/>
</dbReference>
<comment type="caution">
    <text evidence="7">The sequence shown here is derived from an EMBL/GenBank/DDBJ whole genome shotgun (WGS) entry which is preliminary data.</text>
</comment>
<proteinExistence type="predicted"/>
<feature type="region of interest" description="Disordered" evidence="5">
    <location>
        <begin position="22"/>
        <end position="42"/>
    </location>
</feature>
<dbReference type="SUPFAM" id="SSF48498">
    <property type="entry name" value="Tetracyclin repressor-like, C-terminal domain"/>
    <property type="match status" value="1"/>
</dbReference>
<organism evidence="7 8">
    <name type="scientific">Mycobacterium alsense</name>
    <dbReference type="NCBI Taxonomy" id="324058"/>
    <lineage>
        <taxon>Bacteria</taxon>
        <taxon>Bacillati</taxon>
        <taxon>Actinomycetota</taxon>
        <taxon>Actinomycetes</taxon>
        <taxon>Mycobacteriales</taxon>
        <taxon>Mycobacteriaceae</taxon>
        <taxon>Mycobacterium</taxon>
    </lineage>
</organism>
<keyword evidence="3" id="KW-0804">Transcription</keyword>
<sequence>MWVRSRRLIAGESAVYLPAVNDKIDNGRPRTSNEDSHQGRTWQERAIERRLGDARALAVARSTRFMATALELVQESGQASFTLQTLADRANLSVRTFYQHFAGKDELLLALYEDVTAQFTEAIREKVEAAEGPMGQLEAWCRGVLSRPGSSQEVGGRLVLIYNLSLELDNPEAFAKVWEPHRKLLTEILTACSQAGLVRNDLTVKQLTSLLGSTLTSLGQYNALHGGMDETALTEEVVWSWCRQAILPSAATRADDAAARKQSTIN</sequence>
<reference evidence="7" key="1">
    <citation type="submission" date="2020-07" db="EMBL/GenBank/DDBJ databases">
        <authorList>
            <person name="Pettersson B.M.F."/>
            <person name="Behra P.R.K."/>
            <person name="Ramesh M."/>
            <person name="Das S."/>
            <person name="Dasgupta S."/>
            <person name="Kirsebom L.A."/>
        </authorList>
    </citation>
    <scope>NUCLEOTIDE SEQUENCE</scope>
    <source>
        <strain evidence="7">CCUG 55640</strain>
    </source>
</reference>
<evidence type="ECO:0000256" key="3">
    <source>
        <dbReference type="ARBA" id="ARBA00023163"/>
    </source>
</evidence>
<dbReference type="EMBL" id="JACKVH010000017">
    <property type="protein sequence ID" value="MCV7380774.1"/>
    <property type="molecule type" value="Genomic_DNA"/>
</dbReference>
<dbReference type="Proteomes" id="UP001141650">
    <property type="component" value="Unassembled WGS sequence"/>
</dbReference>
<keyword evidence="2 4" id="KW-0238">DNA-binding</keyword>
<accession>A0AA41XSB6</accession>
<evidence type="ECO:0000313" key="7">
    <source>
        <dbReference type="EMBL" id="MCV7380774.1"/>
    </source>
</evidence>
<dbReference type="PANTHER" id="PTHR30055">
    <property type="entry name" value="HTH-TYPE TRANSCRIPTIONAL REGULATOR RUTR"/>
    <property type="match status" value="1"/>
</dbReference>
<evidence type="ECO:0000259" key="6">
    <source>
        <dbReference type="PROSITE" id="PS50977"/>
    </source>
</evidence>
<gene>
    <name evidence="7" type="ORF">H7K38_19270</name>
</gene>
<dbReference type="PANTHER" id="PTHR30055:SF234">
    <property type="entry name" value="HTH-TYPE TRANSCRIPTIONAL REGULATOR BETI"/>
    <property type="match status" value="1"/>
</dbReference>
<protein>
    <submittedName>
        <fullName evidence="7">TetR/AcrR family transcriptional regulator</fullName>
    </submittedName>
</protein>